<reference evidence="1 2" key="2">
    <citation type="submission" date="2008-10" db="EMBL/GenBank/DDBJ databases">
        <authorList>
            <person name="Fulton L."/>
            <person name="Clifton S."/>
            <person name="Fulton B."/>
            <person name="Xu J."/>
            <person name="Minx P."/>
            <person name="Pepin K.H."/>
            <person name="Johnson M."/>
            <person name="Bhonagiri V."/>
            <person name="Nash W.E."/>
            <person name="Mardis E.R."/>
            <person name="Wilson R.K."/>
        </authorList>
    </citation>
    <scope>NUCLEOTIDE SEQUENCE [LARGE SCALE GENOMIC DNA]</scope>
    <source>
        <strain evidence="1 2">ATCC 29098</strain>
    </source>
</reference>
<reference evidence="1 2" key="1">
    <citation type="submission" date="2008-10" db="EMBL/GenBank/DDBJ databases">
        <title>Draft genome sequence of Desulvovibrio piger (ATCC 29098).</title>
        <authorList>
            <person name="Sudarsanam P."/>
            <person name="Ley R."/>
            <person name="Guruge J."/>
            <person name="Turnbaugh P.J."/>
            <person name="Mahowald M."/>
            <person name="Liep D."/>
            <person name="Gordon J."/>
        </authorList>
    </citation>
    <scope>NUCLEOTIDE SEQUENCE [LARGE SCALE GENOMIC DNA]</scope>
    <source>
        <strain evidence="1 2">ATCC 29098</strain>
    </source>
</reference>
<gene>
    <name evidence="1" type="ORF">DESPIG_01324</name>
</gene>
<accession>B6WTB9</accession>
<protein>
    <submittedName>
        <fullName evidence="1">Uncharacterized protein</fullName>
    </submittedName>
</protein>
<evidence type="ECO:0000313" key="2">
    <source>
        <dbReference type="Proteomes" id="UP000003676"/>
    </source>
</evidence>
<dbReference type="EMBL" id="ABXU01000030">
    <property type="protein sequence ID" value="EEB33809.1"/>
    <property type="molecule type" value="Genomic_DNA"/>
</dbReference>
<name>B6WTB9_9BACT</name>
<proteinExistence type="predicted"/>
<dbReference type="AlphaFoldDB" id="B6WTB9"/>
<dbReference type="Proteomes" id="UP000003676">
    <property type="component" value="Unassembled WGS sequence"/>
</dbReference>
<comment type="caution">
    <text evidence="1">The sequence shown here is derived from an EMBL/GenBank/DDBJ whole genome shotgun (WGS) entry which is preliminary data.</text>
</comment>
<organism evidence="1 2">
    <name type="scientific">Desulfovibrio piger ATCC 29098</name>
    <dbReference type="NCBI Taxonomy" id="411464"/>
    <lineage>
        <taxon>Bacteria</taxon>
        <taxon>Pseudomonadati</taxon>
        <taxon>Thermodesulfobacteriota</taxon>
        <taxon>Desulfovibrionia</taxon>
        <taxon>Desulfovibrionales</taxon>
        <taxon>Desulfovibrionaceae</taxon>
        <taxon>Desulfovibrio</taxon>
    </lineage>
</organism>
<sequence>MEDTMNIHEFKENIKKMVASGDMSSEEAERLLSGIVEDISKSNQNIESIQQDVKQKMRMRARKINGTLKLPL</sequence>
<dbReference type="HOGENOM" id="CLU_2715829_0_0_7"/>
<evidence type="ECO:0000313" key="1">
    <source>
        <dbReference type="EMBL" id="EEB33809.1"/>
    </source>
</evidence>